<evidence type="ECO:0000313" key="1">
    <source>
        <dbReference type="EMBL" id="MCI63454.1"/>
    </source>
</evidence>
<feature type="non-terminal residue" evidence="1">
    <location>
        <position position="1"/>
    </location>
</feature>
<dbReference type="EMBL" id="LXQA010637399">
    <property type="protein sequence ID" value="MCI63454.1"/>
    <property type="molecule type" value="Genomic_DNA"/>
</dbReference>
<sequence length="26" mass="2858">ALELEEANEVAEKNVNADADVAMRQK</sequence>
<dbReference type="AlphaFoldDB" id="A0A392TRY4"/>
<organism evidence="1 2">
    <name type="scientific">Trifolium medium</name>
    <dbReference type="NCBI Taxonomy" id="97028"/>
    <lineage>
        <taxon>Eukaryota</taxon>
        <taxon>Viridiplantae</taxon>
        <taxon>Streptophyta</taxon>
        <taxon>Embryophyta</taxon>
        <taxon>Tracheophyta</taxon>
        <taxon>Spermatophyta</taxon>
        <taxon>Magnoliopsida</taxon>
        <taxon>eudicotyledons</taxon>
        <taxon>Gunneridae</taxon>
        <taxon>Pentapetalae</taxon>
        <taxon>rosids</taxon>
        <taxon>fabids</taxon>
        <taxon>Fabales</taxon>
        <taxon>Fabaceae</taxon>
        <taxon>Papilionoideae</taxon>
        <taxon>50 kb inversion clade</taxon>
        <taxon>NPAAA clade</taxon>
        <taxon>Hologalegina</taxon>
        <taxon>IRL clade</taxon>
        <taxon>Trifolieae</taxon>
        <taxon>Trifolium</taxon>
    </lineage>
</organism>
<name>A0A392TRY4_9FABA</name>
<evidence type="ECO:0000313" key="2">
    <source>
        <dbReference type="Proteomes" id="UP000265520"/>
    </source>
</evidence>
<comment type="caution">
    <text evidence="1">The sequence shown here is derived from an EMBL/GenBank/DDBJ whole genome shotgun (WGS) entry which is preliminary data.</text>
</comment>
<keyword evidence="2" id="KW-1185">Reference proteome</keyword>
<reference evidence="1 2" key="1">
    <citation type="journal article" date="2018" name="Front. Plant Sci.">
        <title>Red Clover (Trifolium pratense) and Zigzag Clover (T. medium) - A Picture of Genomic Similarities and Differences.</title>
        <authorList>
            <person name="Dluhosova J."/>
            <person name="Istvanek J."/>
            <person name="Nedelnik J."/>
            <person name="Repkova J."/>
        </authorList>
    </citation>
    <scope>NUCLEOTIDE SEQUENCE [LARGE SCALE GENOMIC DNA]</scope>
    <source>
        <strain evidence="2">cv. 10/8</strain>
        <tissue evidence="1">Leaf</tissue>
    </source>
</reference>
<dbReference type="Proteomes" id="UP000265520">
    <property type="component" value="Unassembled WGS sequence"/>
</dbReference>
<accession>A0A392TRY4</accession>
<protein>
    <submittedName>
        <fullName evidence="1">Uncharacterized protein</fullName>
    </submittedName>
</protein>
<proteinExistence type="predicted"/>